<accession>H8FQY8</accession>
<dbReference type="GO" id="GO:0003796">
    <property type="term" value="F:lysozyme activity"/>
    <property type="evidence" value="ECO:0007669"/>
    <property type="project" value="InterPro"/>
</dbReference>
<dbReference type="Pfam" id="PF01183">
    <property type="entry name" value="Glyco_hydro_25"/>
    <property type="match status" value="1"/>
</dbReference>
<feature type="chain" id="PRO_5003611544" evidence="2">
    <location>
        <begin position="22"/>
        <end position="269"/>
    </location>
</feature>
<dbReference type="OrthoDB" id="5298492at2"/>
<reference evidence="3 4" key="1">
    <citation type="journal article" date="2012" name="J. Bacteriol.">
        <title>Draft Genome Sequence of the Purple Photosynthetic Bacterium Phaeospirillum molischianum DSM120, a Particularly Versatile Bacterium.</title>
        <authorList>
            <person name="Duquesne K."/>
            <person name="Prima V."/>
            <person name="Ji B."/>
            <person name="Rouy Z."/>
            <person name="Medigue C."/>
            <person name="Talla E."/>
            <person name="Sturgis J.N."/>
        </authorList>
    </citation>
    <scope>NUCLEOTIDE SEQUENCE [LARGE SCALE GENOMIC DNA]</scope>
    <source>
        <strain evidence="4">DSM120</strain>
    </source>
</reference>
<dbReference type="Proteomes" id="UP000004169">
    <property type="component" value="Unassembled WGS sequence"/>
</dbReference>
<dbReference type="SUPFAM" id="SSF51445">
    <property type="entry name" value="(Trans)glycosidases"/>
    <property type="match status" value="1"/>
</dbReference>
<dbReference type="Gene3D" id="3.20.20.80">
    <property type="entry name" value="Glycosidases"/>
    <property type="match status" value="1"/>
</dbReference>
<dbReference type="PROSITE" id="PS51318">
    <property type="entry name" value="TAT"/>
    <property type="match status" value="1"/>
</dbReference>
<sequence length="269" mass="29495">MLTRRAVLSGLIGLAALPATAKTNALPATAKTNALADAVIDISYMTVVKDFTLARTKSHIRGVIHKASEGGDWRDPAYAKRRKQAEAAGLLWGAYHFGTHQFSGKDQALMFLATARPGPTTLMALDLELNELNPSNSMHLRQAEDFVRTIFAATGRYPLLYTSAAWASCRPMGRSERSLGGPITTRSILSNCPLWLSDYRIQPEVPSAWKGKGWHLWQYAGDTSDGGPHSAKTRAVSGIERCDRNLFRGNTAELDQFWLAHANRASKRG</sequence>
<name>H8FQY8_MAGML</name>
<gene>
    <name evidence="3" type="ORF">PHAMO_210287</name>
</gene>
<dbReference type="InterPro" id="IPR002053">
    <property type="entry name" value="Glyco_hydro_25"/>
</dbReference>
<proteinExistence type="inferred from homology"/>
<dbReference type="PANTHER" id="PTHR34135">
    <property type="entry name" value="LYSOZYME"/>
    <property type="match status" value="1"/>
</dbReference>
<dbReference type="STRING" id="1150626.PHAMO_210287"/>
<evidence type="ECO:0000313" key="4">
    <source>
        <dbReference type="Proteomes" id="UP000004169"/>
    </source>
</evidence>
<protein>
    <submittedName>
        <fullName evidence="3">Lyzozyme M1</fullName>
    </submittedName>
</protein>
<dbReference type="GO" id="GO:0016998">
    <property type="term" value="P:cell wall macromolecule catabolic process"/>
    <property type="evidence" value="ECO:0007669"/>
    <property type="project" value="InterPro"/>
</dbReference>
<comment type="caution">
    <text evidence="3">The sequence shown here is derived from an EMBL/GenBank/DDBJ whole genome shotgun (WGS) entry which is preliminary data.</text>
</comment>
<dbReference type="InterPro" id="IPR017853">
    <property type="entry name" value="GH"/>
</dbReference>
<dbReference type="GO" id="GO:0009253">
    <property type="term" value="P:peptidoglycan catabolic process"/>
    <property type="evidence" value="ECO:0007669"/>
    <property type="project" value="InterPro"/>
</dbReference>
<dbReference type="RefSeq" id="WP_002727328.1">
    <property type="nucleotide sequence ID" value="NZ_CAHP01000014.1"/>
</dbReference>
<organism evidence="3 4">
    <name type="scientific">Magnetospirillum molischianum DSM 120</name>
    <dbReference type="NCBI Taxonomy" id="1150626"/>
    <lineage>
        <taxon>Bacteria</taxon>
        <taxon>Pseudomonadati</taxon>
        <taxon>Pseudomonadota</taxon>
        <taxon>Alphaproteobacteria</taxon>
        <taxon>Rhodospirillales</taxon>
        <taxon>Rhodospirillaceae</taxon>
        <taxon>Magnetospirillum</taxon>
    </lineage>
</organism>
<dbReference type="PANTHER" id="PTHR34135:SF2">
    <property type="entry name" value="LYSOZYME"/>
    <property type="match status" value="1"/>
</dbReference>
<keyword evidence="4" id="KW-1185">Reference proteome</keyword>
<dbReference type="CDD" id="cd00599">
    <property type="entry name" value="GH25_muramidase"/>
    <property type="match status" value="1"/>
</dbReference>
<evidence type="ECO:0000256" key="2">
    <source>
        <dbReference type="SAM" id="SignalP"/>
    </source>
</evidence>
<evidence type="ECO:0000313" key="3">
    <source>
        <dbReference type="EMBL" id="CCG40776.1"/>
    </source>
</evidence>
<keyword evidence="2" id="KW-0732">Signal</keyword>
<feature type="signal peptide" evidence="2">
    <location>
        <begin position="1"/>
        <end position="21"/>
    </location>
</feature>
<dbReference type="EMBL" id="CAHP01000014">
    <property type="protein sequence ID" value="CCG40776.1"/>
    <property type="molecule type" value="Genomic_DNA"/>
</dbReference>
<dbReference type="GO" id="GO:0016052">
    <property type="term" value="P:carbohydrate catabolic process"/>
    <property type="evidence" value="ECO:0007669"/>
    <property type="project" value="TreeGrafter"/>
</dbReference>
<comment type="similarity">
    <text evidence="1">Belongs to the glycosyl hydrolase 25 family.</text>
</comment>
<dbReference type="InterPro" id="IPR006311">
    <property type="entry name" value="TAT_signal"/>
</dbReference>
<dbReference type="eggNOG" id="COG3757">
    <property type="taxonomic scope" value="Bacteria"/>
</dbReference>
<dbReference type="PROSITE" id="PS51904">
    <property type="entry name" value="GLYCOSYL_HYDROL_F25_2"/>
    <property type="match status" value="1"/>
</dbReference>
<evidence type="ECO:0000256" key="1">
    <source>
        <dbReference type="ARBA" id="ARBA00010646"/>
    </source>
</evidence>
<dbReference type="AlphaFoldDB" id="H8FQY8"/>